<dbReference type="EnsemblMetazoa" id="ISCW009406-RA">
    <property type="protein sequence ID" value="ISCW009406-PA"/>
    <property type="gene ID" value="ISCW009406"/>
</dbReference>
<sequence>MTFAAAVLCVSARTREHLEVRQREVGRIALGTHGSTARDNVPGDMGWFFFKAREATSKVIYERLLCTLPERPWVRQLRAKFMVGLDTTCVLRSMEDETEMHTV</sequence>
<dbReference type="VEuPathDB" id="VectorBase:ISCI009406"/>
<proteinExistence type="predicted"/>
<dbReference type="EMBL" id="DS851818">
    <property type="protein sequence ID" value="EEC13505.1"/>
    <property type="molecule type" value="Genomic_DNA"/>
</dbReference>
<reference evidence="2" key="2">
    <citation type="submission" date="2020-05" db="UniProtKB">
        <authorList>
            <consortium name="EnsemblMetazoa"/>
        </authorList>
    </citation>
    <scope>IDENTIFICATION</scope>
    <source>
        <strain evidence="2">wikel</strain>
    </source>
</reference>
<evidence type="ECO:0000313" key="2">
    <source>
        <dbReference type="EnsemblMetazoa" id="ISCW009406-PA"/>
    </source>
</evidence>
<dbReference type="HOGENOM" id="CLU_2266681_0_0_1"/>
<keyword evidence="3" id="KW-1185">Reference proteome</keyword>
<reference evidence="1 3" key="1">
    <citation type="submission" date="2008-03" db="EMBL/GenBank/DDBJ databases">
        <title>Annotation of Ixodes scapularis.</title>
        <authorList>
            <consortium name="Ixodes scapularis Genome Project Consortium"/>
            <person name="Caler E."/>
            <person name="Hannick L.I."/>
            <person name="Bidwell S."/>
            <person name="Joardar V."/>
            <person name="Thiagarajan M."/>
            <person name="Amedeo P."/>
            <person name="Galinsky K.J."/>
            <person name="Schobel S."/>
            <person name="Inman J."/>
            <person name="Hostetler J."/>
            <person name="Miller J."/>
            <person name="Hammond M."/>
            <person name="Megy K."/>
            <person name="Lawson D."/>
            <person name="Kodira C."/>
            <person name="Sutton G."/>
            <person name="Meyer J."/>
            <person name="Hill C.A."/>
            <person name="Birren B."/>
            <person name="Nene V."/>
            <person name="Collins F."/>
            <person name="Alarcon-Chaidez F."/>
            <person name="Wikel S."/>
            <person name="Strausberg R."/>
        </authorList>
    </citation>
    <scope>NUCLEOTIDE SEQUENCE [LARGE SCALE GENOMIC DNA]</scope>
    <source>
        <strain evidence="3">Wikel</strain>
        <strain evidence="1">Wikel colony</strain>
    </source>
</reference>
<dbReference type="VEuPathDB" id="VectorBase:ISCW009406"/>
<dbReference type="EMBL" id="ABJB010571272">
    <property type="status" value="NOT_ANNOTATED_CDS"/>
    <property type="molecule type" value="Genomic_DNA"/>
</dbReference>
<organism>
    <name type="scientific">Ixodes scapularis</name>
    <name type="common">Black-legged tick</name>
    <name type="synonym">Deer tick</name>
    <dbReference type="NCBI Taxonomy" id="6945"/>
    <lineage>
        <taxon>Eukaryota</taxon>
        <taxon>Metazoa</taxon>
        <taxon>Ecdysozoa</taxon>
        <taxon>Arthropoda</taxon>
        <taxon>Chelicerata</taxon>
        <taxon>Arachnida</taxon>
        <taxon>Acari</taxon>
        <taxon>Parasitiformes</taxon>
        <taxon>Ixodida</taxon>
        <taxon>Ixodoidea</taxon>
        <taxon>Ixodidae</taxon>
        <taxon>Ixodinae</taxon>
        <taxon>Ixodes</taxon>
    </lineage>
</organism>
<dbReference type="InParanoid" id="B7Q3T3"/>
<dbReference type="Proteomes" id="UP000001555">
    <property type="component" value="Unassembled WGS sequence"/>
</dbReference>
<dbReference type="PaxDb" id="6945-B7Q3T3"/>
<evidence type="ECO:0000313" key="1">
    <source>
        <dbReference type="EMBL" id="EEC13505.1"/>
    </source>
</evidence>
<evidence type="ECO:0000313" key="3">
    <source>
        <dbReference type="Proteomes" id="UP000001555"/>
    </source>
</evidence>
<dbReference type="AlphaFoldDB" id="B7Q3T3"/>
<protein>
    <submittedName>
        <fullName evidence="1 2">Uncharacterized protein</fullName>
    </submittedName>
</protein>
<accession>B7Q3T3</accession>
<gene>
    <name evidence="1" type="ORF">IscW_ISCW009406</name>
</gene>
<name>B7Q3T3_IXOSC</name>